<feature type="region of interest" description="Disordered" evidence="3">
    <location>
        <begin position="223"/>
        <end position="245"/>
    </location>
</feature>
<dbReference type="Pfam" id="PF01580">
    <property type="entry name" value="FtsK_SpoIIIE"/>
    <property type="match status" value="1"/>
</dbReference>
<feature type="domain" description="FHA" evidence="4">
    <location>
        <begin position="117"/>
        <end position="170"/>
    </location>
</feature>
<dbReference type="InterPro" id="IPR008984">
    <property type="entry name" value="SMAD_FHA_dom_sf"/>
</dbReference>
<dbReference type="PROSITE" id="PS50006">
    <property type="entry name" value="FHA_DOMAIN"/>
    <property type="match status" value="1"/>
</dbReference>
<feature type="binding site" evidence="2">
    <location>
        <begin position="631"/>
        <end position="638"/>
    </location>
    <ligand>
        <name>ATP</name>
        <dbReference type="ChEBI" id="CHEBI:30616"/>
    </ligand>
</feature>
<sequence length="985" mass="101185">MQIRLTVTRTQGSRQTSADVLVTAEPGATLSSVAQQLRTAAGVSAPGRLFAGLDPLEDDAPLGRPLLVDGARLWLDVPGTPATLIGSLALYVVSGPDAGGVHLLTPKDDGYGGELPIRIGRGADADIRVDDPDISRIHGELLVRYEREQMRVFVRDLGSTNGMTLDGAQVGGAPVEMRPGSLLRVGESSIALSVEAGGIPDLPVHPDGAGHVSVGRVGWGRGQVDPPQVRIDLPPRPAEKGRPAMRRTAMEQYERERAEADRRIAGALTTEARIRREAAPDPATLLVSAVRPDARLWERRPGEPDFLRLRLGTAALPSSVTVVGGKAVQPRVPTVPVTVDLASCGVVGLVGPRPELARLARYAVAQVAGQHSPKYVEIVLLAPDVMAGTAAHSGEEHWRWTRWLPHLMPEDGQDCTRLLGLGPDQAQARLAELVTRIRTRRGQAPPPVRGVTPTPDSGRAVVVVLDPIAPLAGWPDLAEVLADGPAAGVFTLCLADRASELPEQTRAMVTLGGEVNSRLRVDTPHDAPIEGAVADMVSIAWADRFARALAPLRDSRDTPTSPEEQTRIQRVSPASVLPDQVRLLELLGLELLTPAKLAARWEAQPSTPRVALGRAADGPLAVEPAHLLIAGDSGSGVSELVRSVVAGQAATNHPDTLDIALVSAGPGKPLAACEELPHVFEYVDASAVGDDALERLVRRLEYELDQREWPPEADGGSGSGVGGVGDVGSGVGGVGGVGAGVGGAGGVGAGVGGVGVGGVGNVSGGVGGVGSGVGGVGGVGPGAGVSGAVTLVGSGARKAPPRLLLAVDNLTALAAERPAFVEALVGLAERGRRFGLRIVVGASRIETAGYGAPGNATGDRAFLAALNSPVCLVADLRVAMRSANPEAVRLILGSGAAATSAPGGPDLPGRAQAKLPGGAVVPFQAAGIGVPMASSATPSSRPTVRVQDWHELGEPVRAARARKEAADSGPTDLSLLVGALRKAAD</sequence>
<dbReference type="CDD" id="cd00060">
    <property type="entry name" value="FHA"/>
    <property type="match status" value="1"/>
</dbReference>
<dbReference type="Proteomes" id="UP001500751">
    <property type="component" value="Unassembled WGS sequence"/>
</dbReference>
<protein>
    <recommendedName>
        <fullName evidence="8">FHA domain-containing protein</fullName>
    </recommendedName>
</protein>
<evidence type="ECO:0000259" key="4">
    <source>
        <dbReference type="PROSITE" id="PS50006"/>
    </source>
</evidence>
<dbReference type="InterPro" id="IPR027417">
    <property type="entry name" value="P-loop_NTPase"/>
</dbReference>
<dbReference type="EMBL" id="BAAAQN010000042">
    <property type="protein sequence ID" value="GAA2046830.1"/>
    <property type="molecule type" value="Genomic_DNA"/>
</dbReference>
<keyword evidence="1" id="KW-0597">Phosphoprotein</keyword>
<dbReference type="Gene3D" id="2.60.200.20">
    <property type="match status" value="1"/>
</dbReference>
<comment type="caution">
    <text evidence="6">The sequence shown here is derived from an EMBL/GenBank/DDBJ whole genome shotgun (WGS) entry which is preliminary data.</text>
</comment>
<evidence type="ECO:0000313" key="6">
    <source>
        <dbReference type="EMBL" id="GAA2046830.1"/>
    </source>
</evidence>
<dbReference type="InterPro" id="IPR000253">
    <property type="entry name" value="FHA_dom"/>
</dbReference>
<evidence type="ECO:0000256" key="1">
    <source>
        <dbReference type="ARBA" id="ARBA00022553"/>
    </source>
</evidence>
<dbReference type="InterPro" id="IPR050923">
    <property type="entry name" value="Cell_Proc_Reg/RNA_Proc"/>
</dbReference>
<proteinExistence type="predicted"/>
<reference evidence="7" key="1">
    <citation type="journal article" date="2019" name="Int. J. Syst. Evol. Microbiol.">
        <title>The Global Catalogue of Microorganisms (GCM) 10K type strain sequencing project: providing services to taxonomists for standard genome sequencing and annotation.</title>
        <authorList>
            <consortium name="The Broad Institute Genomics Platform"/>
            <consortium name="The Broad Institute Genome Sequencing Center for Infectious Disease"/>
            <person name="Wu L."/>
            <person name="Ma J."/>
        </authorList>
    </citation>
    <scope>NUCLEOTIDE SEQUENCE [LARGE SCALE GENOMIC DNA]</scope>
    <source>
        <strain evidence="7">JCM 16014</strain>
    </source>
</reference>
<evidence type="ECO:0008006" key="8">
    <source>
        <dbReference type="Google" id="ProtNLM"/>
    </source>
</evidence>
<evidence type="ECO:0000259" key="5">
    <source>
        <dbReference type="PROSITE" id="PS50901"/>
    </source>
</evidence>
<keyword evidence="2" id="KW-0067">ATP-binding</keyword>
<keyword evidence="7" id="KW-1185">Reference proteome</keyword>
<dbReference type="SMART" id="SM00240">
    <property type="entry name" value="FHA"/>
    <property type="match status" value="1"/>
</dbReference>
<gene>
    <name evidence="6" type="ORF">GCM10009839_59300</name>
</gene>
<dbReference type="Pfam" id="PF00498">
    <property type="entry name" value="FHA"/>
    <property type="match status" value="1"/>
</dbReference>
<evidence type="ECO:0000313" key="7">
    <source>
        <dbReference type="Proteomes" id="UP001500751"/>
    </source>
</evidence>
<dbReference type="Gene3D" id="3.40.50.300">
    <property type="entry name" value="P-loop containing nucleotide triphosphate hydrolases"/>
    <property type="match status" value="3"/>
</dbReference>
<accession>A0ABP5GK15</accession>
<feature type="domain" description="FtsK" evidence="5">
    <location>
        <begin position="607"/>
        <end position="889"/>
    </location>
</feature>
<dbReference type="PROSITE" id="PS50901">
    <property type="entry name" value="FTSK"/>
    <property type="match status" value="1"/>
</dbReference>
<name>A0ABP5GK15_9ACTN</name>
<dbReference type="InterPro" id="IPR002543">
    <property type="entry name" value="FtsK_dom"/>
</dbReference>
<dbReference type="SUPFAM" id="SSF49879">
    <property type="entry name" value="SMAD/FHA domain"/>
    <property type="match status" value="1"/>
</dbReference>
<organism evidence="6 7">
    <name type="scientific">Catenulispora yoronensis</name>
    <dbReference type="NCBI Taxonomy" id="450799"/>
    <lineage>
        <taxon>Bacteria</taxon>
        <taxon>Bacillati</taxon>
        <taxon>Actinomycetota</taxon>
        <taxon>Actinomycetes</taxon>
        <taxon>Catenulisporales</taxon>
        <taxon>Catenulisporaceae</taxon>
        <taxon>Catenulispora</taxon>
    </lineage>
</organism>
<evidence type="ECO:0000256" key="3">
    <source>
        <dbReference type="SAM" id="MobiDB-lite"/>
    </source>
</evidence>
<evidence type="ECO:0000256" key="2">
    <source>
        <dbReference type="PROSITE-ProRule" id="PRU00289"/>
    </source>
</evidence>
<dbReference type="PANTHER" id="PTHR23308">
    <property type="entry name" value="NUCLEAR INHIBITOR OF PROTEIN PHOSPHATASE-1"/>
    <property type="match status" value="1"/>
</dbReference>
<keyword evidence="2" id="KW-0547">Nucleotide-binding</keyword>